<evidence type="ECO:0000313" key="2">
    <source>
        <dbReference type="Proteomes" id="UP000246114"/>
    </source>
</evidence>
<reference evidence="1 2" key="1">
    <citation type="submission" date="2018-03" db="EMBL/GenBank/DDBJ databases">
        <title>The uncultured portion of the human microbiome is neutrally assembled.</title>
        <authorList>
            <person name="Jeraldo P."/>
            <person name="Boardman L."/>
            <person name="White B.A."/>
            <person name="Nelson H."/>
            <person name="Goldenfeld N."/>
            <person name="Chia N."/>
        </authorList>
    </citation>
    <scope>NUCLEOTIDE SEQUENCE [LARGE SCALE GENOMIC DNA]</scope>
    <source>
        <strain evidence="1">CIM:MAG 903</strain>
    </source>
</reference>
<dbReference type="EMBL" id="QAMZ01000014">
    <property type="protein sequence ID" value="PWL55044.1"/>
    <property type="molecule type" value="Genomic_DNA"/>
</dbReference>
<dbReference type="GeneID" id="90543982"/>
<name>A0A316M9V5_9CLOT</name>
<protein>
    <submittedName>
        <fullName evidence="1">Uncharacterized protein</fullName>
    </submittedName>
</protein>
<evidence type="ECO:0000313" key="1">
    <source>
        <dbReference type="EMBL" id="PWL55044.1"/>
    </source>
</evidence>
<sequence>MNVVLNIIDNLYKINYPIIFMFLSLFLLPTVFYLKEIIYIPIISSFVIVGLITKSSYIILGYYYILIIFNFIIGLRFFIKTSKERGYDKEEQKEIIKCFLILYGSLNLITTVIILITIYLMLI</sequence>
<comment type="caution">
    <text evidence="1">The sequence shown here is derived from an EMBL/GenBank/DDBJ whole genome shotgun (WGS) entry which is preliminary data.</text>
</comment>
<dbReference type="RefSeq" id="WP_168972685.1">
    <property type="nucleotide sequence ID" value="NZ_CP076620.1"/>
</dbReference>
<proteinExistence type="predicted"/>
<organism evidence="1 2">
    <name type="scientific">Clostridium cadaveris</name>
    <dbReference type="NCBI Taxonomy" id="1529"/>
    <lineage>
        <taxon>Bacteria</taxon>
        <taxon>Bacillati</taxon>
        <taxon>Bacillota</taxon>
        <taxon>Clostridia</taxon>
        <taxon>Eubacteriales</taxon>
        <taxon>Clostridiaceae</taxon>
        <taxon>Clostridium</taxon>
    </lineage>
</organism>
<dbReference type="AlphaFoldDB" id="A0A316M9V5"/>
<dbReference type="Proteomes" id="UP000246114">
    <property type="component" value="Unassembled WGS sequence"/>
</dbReference>
<accession>A0A316M9V5</accession>
<gene>
    <name evidence="1" type="ORF">DBY38_02765</name>
</gene>